<dbReference type="FunFam" id="3.40.50.720:FF:000084">
    <property type="entry name" value="Short-chain dehydrogenase reductase"/>
    <property type="match status" value="1"/>
</dbReference>
<dbReference type="PRINTS" id="PR00081">
    <property type="entry name" value="GDHRDH"/>
</dbReference>
<dbReference type="InterPro" id="IPR057326">
    <property type="entry name" value="KR_dom"/>
</dbReference>
<dbReference type="EMBL" id="JACHNC010000001">
    <property type="protein sequence ID" value="MBB4750177.1"/>
    <property type="molecule type" value="Genomic_DNA"/>
</dbReference>
<dbReference type="Pfam" id="PF00106">
    <property type="entry name" value="adh_short"/>
    <property type="match status" value="1"/>
</dbReference>
<dbReference type="Proteomes" id="UP000631312">
    <property type="component" value="Unassembled WGS sequence"/>
</dbReference>
<dbReference type="PANTHER" id="PTHR42760">
    <property type="entry name" value="SHORT-CHAIN DEHYDROGENASES/REDUCTASES FAMILY MEMBER"/>
    <property type="match status" value="1"/>
</dbReference>
<evidence type="ECO:0000256" key="4">
    <source>
        <dbReference type="SAM" id="MobiDB-lite"/>
    </source>
</evidence>
<dbReference type="SMART" id="SM00822">
    <property type="entry name" value="PKS_KR"/>
    <property type="match status" value="1"/>
</dbReference>
<dbReference type="Gene3D" id="3.40.50.720">
    <property type="entry name" value="NAD(P)-binding Rossmann-like Domain"/>
    <property type="match status" value="1"/>
</dbReference>
<proteinExistence type="inferred from homology"/>
<dbReference type="Proteomes" id="UP000590511">
    <property type="component" value="Unassembled WGS sequence"/>
</dbReference>
<organism evidence="7 8">
    <name type="scientific">Actinoplanes lobatus</name>
    <dbReference type="NCBI Taxonomy" id="113568"/>
    <lineage>
        <taxon>Bacteria</taxon>
        <taxon>Bacillati</taxon>
        <taxon>Actinomycetota</taxon>
        <taxon>Actinomycetes</taxon>
        <taxon>Micromonosporales</taxon>
        <taxon>Micromonosporaceae</taxon>
        <taxon>Actinoplanes</taxon>
    </lineage>
</organism>
<dbReference type="PROSITE" id="PS00061">
    <property type="entry name" value="ADH_SHORT"/>
    <property type="match status" value="1"/>
</dbReference>
<dbReference type="AlphaFoldDB" id="A0A7W7HGL8"/>
<feature type="domain" description="Ketoreductase" evidence="5">
    <location>
        <begin position="9"/>
        <end position="200"/>
    </location>
</feature>
<dbReference type="PANTHER" id="PTHR42760:SF135">
    <property type="entry name" value="BLL7886 PROTEIN"/>
    <property type="match status" value="1"/>
</dbReference>
<feature type="compositionally biased region" description="Low complexity" evidence="4">
    <location>
        <begin position="44"/>
        <end position="57"/>
    </location>
</feature>
<dbReference type="EMBL" id="BOMP01000029">
    <property type="protein sequence ID" value="GIE38936.1"/>
    <property type="molecule type" value="Genomic_DNA"/>
</dbReference>
<dbReference type="CDD" id="cd05233">
    <property type="entry name" value="SDR_c"/>
    <property type="match status" value="1"/>
</dbReference>
<feature type="region of interest" description="Disordered" evidence="4">
    <location>
        <begin position="44"/>
        <end position="67"/>
    </location>
</feature>
<dbReference type="GO" id="GO:0016616">
    <property type="term" value="F:oxidoreductase activity, acting on the CH-OH group of donors, NAD or NADP as acceptor"/>
    <property type="evidence" value="ECO:0007669"/>
    <property type="project" value="TreeGrafter"/>
</dbReference>
<dbReference type="InterPro" id="IPR020904">
    <property type="entry name" value="Sc_DH/Rdtase_CS"/>
</dbReference>
<evidence type="ECO:0000256" key="2">
    <source>
        <dbReference type="ARBA" id="ARBA00023002"/>
    </source>
</evidence>
<dbReference type="GO" id="GO:0030497">
    <property type="term" value="P:fatty acid elongation"/>
    <property type="evidence" value="ECO:0007669"/>
    <property type="project" value="TreeGrafter"/>
</dbReference>
<dbReference type="InterPro" id="IPR002347">
    <property type="entry name" value="SDR_fam"/>
</dbReference>
<reference evidence="6 9" key="2">
    <citation type="submission" date="2021-01" db="EMBL/GenBank/DDBJ databases">
        <title>Whole genome shotgun sequence of Actinoplanes lobatus NBRC 12513.</title>
        <authorList>
            <person name="Komaki H."/>
            <person name="Tamura T."/>
        </authorList>
    </citation>
    <scope>NUCLEOTIDE SEQUENCE [LARGE SCALE GENOMIC DNA]</scope>
    <source>
        <strain evidence="6 9">NBRC 12513</strain>
    </source>
</reference>
<comment type="similarity">
    <text evidence="1 3">Belongs to the short-chain dehydrogenases/reductases (SDR) family.</text>
</comment>
<keyword evidence="2" id="KW-0560">Oxidoreductase</keyword>
<name>A0A7W7HGL8_9ACTN</name>
<dbReference type="PRINTS" id="PR00080">
    <property type="entry name" value="SDRFAMILY"/>
</dbReference>
<dbReference type="RefSeq" id="WP_229807414.1">
    <property type="nucleotide sequence ID" value="NZ_BOMP01000029.1"/>
</dbReference>
<evidence type="ECO:0000313" key="9">
    <source>
        <dbReference type="Proteomes" id="UP000631312"/>
    </source>
</evidence>
<evidence type="ECO:0000256" key="1">
    <source>
        <dbReference type="ARBA" id="ARBA00006484"/>
    </source>
</evidence>
<comment type="caution">
    <text evidence="7">The sequence shown here is derived from an EMBL/GenBank/DDBJ whole genome shotgun (WGS) entry which is preliminary data.</text>
</comment>
<reference evidence="7 8" key="1">
    <citation type="submission" date="2020-08" db="EMBL/GenBank/DDBJ databases">
        <title>Sequencing the genomes of 1000 actinobacteria strains.</title>
        <authorList>
            <person name="Klenk H.-P."/>
        </authorList>
    </citation>
    <scope>NUCLEOTIDE SEQUENCE [LARGE SCALE GENOMIC DNA]</scope>
    <source>
        <strain evidence="7 8">DSM 43150</strain>
    </source>
</reference>
<evidence type="ECO:0000313" key="6">
    <source>
        <dbReference type="EMBL" id="GIE38936.1"/>
    </source>
</evidence>
<evidence type="ECO:0000256" key="3">
    <source>
        <dbReference type="RuleBase" id="RU000363"/>
    </source>
</evidence>
<evidence type="ECO:0000313" key="7">
    <source>
        <dbReference type="EMBL" id="MBB4750177.1"/>
    </source>
</evidence>
<dbReference type="Pfam" id="PF13561">
    <property type="entry name" value="adh_short_C2"/>
    <property type="match status" value="1"/>
</dbReference>
<gene>
    <name evidence="6" type="ORF">Alo02nite_18340</name>
    <name evidence="7" type="ORF">BJ964_004338</name>
</gene>
<protein>
    <submittedName>
        <fullName evidence="7">NAD(P)-dependent dehydrogenase (Short-subunit alcohol dehydrogenase family)</fullName>
    </submittedName>
    <submittedName>
        <fullName evidence="6">Short chain dehydrogenase</fullName>
    </submittedName>
</protein>
<dbReference type="InterPro" id="IPR036291">
    <property type="entry name" value="NAD(P)-bd_dom_sf"/>
</dbReference>
<dbReference type="SUPFAM" id="SSF51735">
    <property type="entry name" value="NAD(P)-binding Rossmann-fold domains"/>
    <property type="match status" value="1"/>
</dbReference>
<dbReference type="NCBIfam" id="NF005893">
    <property type="entry name" value="PRK07856.1"/>
    <property type="match status" value="1"/>
</dbReference>
<accession>A0A7W7HGL8</accession>
<sequence>MDPLDFTGRVVVVTGGTRGIGAAVARAFQAAGAHVLTCARTGPSSAAPSSAELSGPATPAADGEGPAFFPADVRDPAQAAALIAEAVRRFGRLDVLINNAGGAPTASADTASPRLHAKIIELNLIAPLHVAQAANAVMREQADGGVILMIGSVSGTRPSPGTAAYGAAKAGLHHLATSLAAEWAPRVRVNSLVLGPVDSPSRSPRDVSEVGRSGRAVGLGREAEGVDGETVGPDREAVEPGAVSSVARTVPMGRAATAGEVASACLLLASPLAGYITGASLAVHGGGEWPAYLADLRDTAYRAGK</sequence>
<evidence type="ECO:0000313" key="8">
    <source>
        <dbReference type="Proteomes" id="UP000590511"/>
    </source>
</evidence>
<evidence type="ECO:0000259" key="5">
    <source>
        <dbReference type="SMART" id="SM00822"/>
    </source>
</evidence>
<keyword evidence="9" id="KW-1185">Reference proteome</keyword>